<keyword evidence="5" id="KW-1185">Reference proteome</keyword>
<feature type="transmembrane region" description="Helical" evidence="2">
    <location>
        <begin position="110"/>
        <end position="127"/>
    </location>
</feature>
<dbReference type="OrthoDB" id="345021at2"/>
<dbReference type="RefSeq" id="WP_075664686.1">
    <property type="nucleotide sequence ID" value="NZ_CP009247.1"/>
</dbReference>
<feature type="region of interest" description="Disordered" evidence="1">
    <location>
        <begin position="1"/>
        <end position="23"/>
    </location>
</feature>
<dbReference type="Gene3D" id="2.60.40.420">
    <property type="entry name" value="Cupredoxins - blue copper proteins"/>
    <property type="match status" value="1"/>
</dbReference>
<keyword evidence="2" id="KW-0812">Transmembrane</keyword>
<keyword evidence="2" id="KW-0472">Membrane</keyword>
<evidence type="ECO:0000256" key="2">
    <source>
        <dbReference type="SAM" id="Phobius"/>
    </source>
</evidence>
<feature type="transmembrane region" description="Helical" evidence="2">
    <location>
        <begin position="395"/>
        <end position="417"/>
    </location>
</feature>
<dbReference type="InterPro" id="IPR028096">
    <property type="entry name" value="EfeO_Cupredoxin"/>
</dbReference>
<feature type="transmembrane region" description="Helical" evidence="2">
    <location>
        <begin position="338"/>
        <end position="358"/>
    </location>
</feature>
<dbReference type="CDD" id="cd00920">
    <property type="entry name" value="Cupredoxin"/>
    <property type="match status" value="1"/>
</dbReference>
<sequence>MHTTRPPEDPDKPSRSPDSDRPGLRRAVLDQVGRPTAFWLAALVVAGLSHPFLPGYRWVLIHAFTLGVLGNSLLLWSERLSVRFLPRPRRGGREPDAPRERTEPTPRRRAVLFNLGAALMLAADLASEAWPDSWTLTVCGAGLIAVAAVVQALVIAGRLQRARRGGKSPRTASTVVGYVLAWLLMACGAAVGAFMAAGPEDLVTRLRPAHVCLMVLGFVGLSAAASLIVLFPALWRFNGLLRRPRLLLGGVAAATVLAAVGFAVDSAPVAAAGLALYAAGWAVGLAGWLPPALRAGRASYPSLSATCAVAWLVVIVAWYAVAVVLAGDAAQPAVPTTALLVAFGAQLLFGTVSHLVPVGLRHRAPAGTAVASRGAVFRVVLFNLSFAVWQLAENSWLKVLASFICVGVLVTVPVLLVRAARVQLAGEDAGAGAAGTAGDSADRTGRGGRSNGSDRSGEGSGTSGAAGQAGLAVALVALLVACFGGLSGAAGAAGPGGAGGSGGASAAAGDAADAVRVEVSAGDMVFSPEVVEVPAGAHVILELVNEDSTAHDLAMANGARSGRLTPGESTEVDLGVVEGTLEGWCTIAGHRTRGMTLTVHAA</sequence>
<name>A0A1L7CV59_9CORY</name>
<evidence type="ECO:0000259" key="3">
    <source>
        <dbReference type="Pfam" id="PF13473"/>
    </source>
</evidence>
<feature type="transmembrane region" description="Helical" evidence="2">
    <location>
        <begin position="302"/>
        <end position="326"/>
    </location>
</feature>
<feature type="compositionally biased region" description="Low complexity" evidence="1">
    <location>
        <begin position="430"/>
        <end position="439"/>
    </location>
</feature>
<feature type="transmembrane region" description="Helical" evidence="2">
    <location>
        <begin position="208"/>
        <end position="234"/>
    </location>
</feature>
<accession>A0A1L7CV59</accession>
<gene>
    <name evidence="4" type="ORF">CFRA_11160</name>
</gene>
<feature type="region of interest" description="Disordered" evidence="1">
    <location>
        <begin position="430"/>
        <end position="462"/>
    </location>
</feature>
<proteinExistence type="predicted"/>
<dbReference type="Pfam" id="PF13473">
    <property type="entry name" value="Cupredoxin_1"/>
    <property type="match status" value="1"/>
</dbReference>
<organism evidence="4 5">
    <name type="scientific">Corynebacterium frankenforstense DSM 45800</name>
    <dbReference type="NCBI Taxonomy" id="1437875"/>
    <lineage>
        <taxon>Bacteria</taxon>
        <taxon>Bacillati</taxon>
        <taxon>Actinomycetota</taxon>
        <taxon>Actinomycetes</taxon>
        <taxon>Mycobacteriales</taxon>
        <taxon>Corynebacteriaceae</taxon>
        <taxon>Corynebacterium</taxon>
    </lineage>
</organism>
<feature type="transmembrane region" description="Helical" evidence="2">
    <location>
        <begin position="36"/>
        <end position="53"/>
    </location>
</feature>
<feature type="transmembrane region" description="Helical" evidence="2">
    <location>
        <begin position="59"/>
        <end position="77"/>
    </location>
</feature>
<dbReference type="STRING" id="1437875.CFRA_11160"/>
<protein>
    <recommendedName>
        <fullName evidence="3">EfeO-type cupredoxin-like domain-containing protein</fullName>
    </recommendedName>
</protein>
<feature type="transmembrane region" description="Helical" evidence="2">
    <location>
        <begin position="133"/>
        <end position="154"/>
    </location>
</feature>
<evidence type="ECO:0000313" key="5">
    <source>
        <dbReference type="Proteomes" id="UP000185434"/>
    </source>
</evidence>
<feature type="domain" description="EfeO-type cupredoxin-like" evidence="3">
    <location>
        <begin position="506"/>
        <end position="585"/>
    </location>
</feature>
<dbReference type="SUPFAM" id="SSF49503">
    <property type="entry name" value="Cupredoxins"/>
    <property type="match status" value="1"/>
</dbReference>
<reference evidence="4 5" key="1">
    <citation type="submission" date="2014-08" db="EMBL/GenBank/DDBJ databases">
        <title>Complete genome sequence of Corynebacterium frankenforstense ST18(T) (=DSM 45800(T)), isolated from raw cow milk.</title>
        <authorList>
            <person name="Ruckert C."/>
            <person name="Albersmeier A."/>
            <person name="Winkler A."/>
            <person name="Lipski A."/>
            <person name="Kalinowski J."/>
        </authorList>
    </citation>
    <scope>NUCLEOTIDE SEQUENCE [LARGE SCALE GENOMIC DNA]</scope>
    <source>
        <strain evidence="4 5">ST18</strain>
    </source>
</reference>
<dbReference type="AlphaFoldDB" id="A0A1L7CV59"/>
<dbReference type="EMBL" id="CP009247">
    <property type="protein sequence ID" value="APT89691.1"/>
    <property type="molecule type" value="Genomic_DNA"/>
</dbReference>
<feature type="transmembrane region" description="Helical" evidence="2">
    <location>
        <begin position="175"/>
        <end position="196"/>
    </location>
</feature>
<dbReference type="Proteomes" id="UP000185434">
    <property type="component" value="Chromosome"/>
</dbReference>
<dbReference type="InterPro" id="IPR008972">
    <property type="entry name" value="Cupredoxin"/>
</dbReference>
<keyword evidence="2" id="KW-1133">Transmembrane helix</keyword>
<feature type="transmembrane region" description="Helical" evidence="2">
    <location>
        <begin position="370"/>
        <end position="389"/>
    </location>
</feature>
<dbReference type="KEGG" id="cfk:CFRA_11160"/>
<evidence type="ECO:0000313" key="4">
    <source>
        <dbReference type="EMBL" id="APT89691.1"/>
    </source>
</evidence>
<feature type="transmembrane region" description="Helical" evidence="2">
    <location>
        <begin position="246"/>
        <end position="264"/>
    </location>
</feature>
<feature type="transmembrane region" description="Helical" evidence="2">
    <location>
        <begin position="270"/>
        <end position="290"/>
    </location>
</feature>
<evidence type="ECO:0000256" key="1">
    <source>
        <dbReference type="SAM" id="MobiDB-lite"/>
    </source>
</evidence>